<protein>
    <submittedName>
        <fullName evidence="2">Uncharacterized protein</fullName>
    </submittedName>
</protein>
<keyword evidence="3" id="KW-1185">Reference proteome</keyword>
<evidence type="ECO:0000256" key="1">
    <source>
        <dbReference type="SAM" id="MobiDB-lite"/>
    </source>
</evidence>
<proteinExistence type="predicted"/>
<evidence type="ECO:0000313" key="2">
    <source>
        <dbReference type="EMBL" id="ODR92036.1"/>
    </source>
</evidence>
<dbReference type="AlphaFoldDB" id="A0A1E3VGP1"/>
<reference evidence="3" key="1">
    <citation type="submission" date="2016-05" db="EMBL/GenBank/DDBJ databases">
        <authorList>
            <person name="Li Y."/>
        </authorList>
    </citation>
    <scope>NUCLEOTIDE SEQUENCE [LARGE SCALE GENOMIC DNA]</scope>
    <source>
        <strain evidence="3">YIC4027</strain>
    </source>
</reference>
<accession>A0A1E3VGP1</accession>
<name>A0A1E3VGP1_9HYPH</name>
<organism evidence="2 3">
    <name type="scientific">Sinorhizobium alkalisoli</name>
    <dbReference type="NCBI Taxonomy" id="1752398"/>
    <lineage>
        <taxon>Bacteria</taxon>
        <taxon>Pseudomonadati</taxon>
        <taxon>Pseudomonadota</taxon>
        <taxon>Alphaproteobacteria</taxon>
        <taxon>Hyphomicrobiales</taxon>
        <taxon>Rhizobiaceae</taxon>
        <taxon>Sinorhizobium/Ensifer group</taxon>
        <taxon>Sinorhizobium</taxon>
    </lineage>
</organism>
<feature type="region of interest" description="Disordered" evidence="1">
    <location>
        <begin position="39"/>
        <end position="66"/>
    </location>
</feature>
<comment type="caution">
    <text evidence="2">The sequence shown here is derived from an EMBL/GenBank/DDBJ whole genome shotgun (WGS) entry which is preliminary data.</text>
</comment>
<dbReference type="EMBL" id="LYBW01000050">
    <property type="protein sequence ID" value="ODR92036.1"/>
    <property type="molecule type" value="Genomic_DNA"/>
</dbReference>
<sequence>MFSTIGSAKASIMQGGAAHRLMSPALPLIGTRISLTIDSPRATKKPRTRAGQVPPPVAFVGSGDVA</sequence>
<dbReference type="Proteomes" id="UP000094342">
    <property type="component" value="Unassembled WGS sequence"/>
</dbReference>
<evidence type="ECO:0000313" key="3">
    <source>
        <dbReference type="Proteomes" id="UP000094342"/>
    </source>
</evidence>
<gene>
    <name evidence="2" type="ORF">A8M32_07160</name>
</gene>